<reference evidence="10 11" key="1">
    <citation type="submission" date="2020-04" db="EMBL/GenBank/DDBJ databases">
        <title>MicrobeNet Type strains.</title>
        <authorList>
            <person name="Nicholson A.C."/>
        </authorList>
    </citation>
    <scope>NUCLEOTIDE SEQUENCE [LARGE SCALE GENOMIC DNA]</scope>
    <source>
        <strain evidence="10 11">ATCC BAA-788</strain>
    </source>
</reference>
<comment type="similarity">
    <text evidence="7 8">Belongs to the ferrochelatase family.</text>
</comment>
<keyword evidence="3 7" id="KW-0350">Heme biosynthesis</keyword>
<comment type="catalytic activity">
    <reaction evidence="6">
        <text>Fe-coproporphyrin III + 2 H(+) = coproporphyrin III + Fe(2+)</text>
        <dbReference type="Rhea" id="RHEA:49572"/>
        <dbReference type="ChEBI" id="CHEBI:15378"/>
        <dbReference type="ChEBI" id="CHEBI:29033"/>
        <dbReference type="ChEBI" id="CHEBI:68438"/>
        <dbReference type="ChEBI" id="CHEBI:131725"/>
        <dbReference type="EC" id="4.99.1.9"/>
    </reaction>
    <physiologicalReaction direction="right-to-left" evidence="6">
        <dbReference type="Rhea" id="RHEA:49574"/>
    </physiologicalReaction>
</comment>
<dbReference type="CDD" id="cd00419">
    <property type="entry name" value="Ferrochelatase_C"/>
    <property type="match status" value="1"/>
</dbReference>
<comment type="subcellular location">
    <subcellularLocation>
        <location evidence="7">Cytoplasm</location>
    </subcellularLocation>
</comment>
<dbReference type="GO" id="GO:0046872">
    <property type="term" value="F:metal ion binding"/>
    <property type="evidence" value="ECO:0007669"/>
    <property type="project" value="UniProtKB-KW"/>
</dbReference>
<evidence type="ECO:0000256" key="7">
    <source>
        <dbReference type="HAMAP-Rule" id="MF_00323"/>
    </source>
</evidence>
<dbReference type="Pfam" id="PF00762">
    <property type="entry name" value="Ferrochelatase"/>
    <property type="match status" value="1"/>
</dbReference>
<dbReference type="PANTHER" id="PTHR11108:SF1">
    <property type="entry name" value="FERROCHELATASE, MITOCHONDRIAL"/>
    <property type="match status" value="1"/>
</dbReference>
<sequence length="412" mass="43524">MMQGVTSVLPTTSSLAPYDAVILLSFGGPEQPADVLPFMRNVTRGKGIPEERLVEVSQHYALFGGKSPINDQNRALIAALGEELDARGIDVPIAWGNRNWDPYTEGALEALREQGHHRVLAVVTSAYGSYSGCRQYREHVAAALRGLGADATEDPTGDLGTAGIRVDKLRHYFNNPGFVQANADAVTEAYLDLAERTGRPVTALLAEAPLLFVTHAIPLAMEAGSGARRPSYLTQHQEVAREVAGLVAERLGAAPEFDLAFCSRSGPPQQPWLEPDINDVLTERAGAGVTAVVMSPIGFVSDHMEVAFDLDTEAMATAADLGITAVRAGSASTRAPFVSGLVDMIVERAARERGEDAEVVTTGELGPWPDRCATGCCFQRAGQDTGIPAIAGSDSPACDDAGCATPEETTAP</sequence>
<feature type="binding site" evidence="7">
    <location>
        <position position="67"/>
    </location>
    <ligand>
        <name>Fe-coproporphyrin III</name>
        <dbReference type="ChEBI" id="CHEBI:68438"/>
    </ligand>
</feature>
<evidence type="ECO:0000256" key="9">
    <source>
        <dbReference type="SAM" id="MobiDB-lite"/>
    </source>
</evidence>
<dbReference type="SUPFAM" id="SSF53800">
    <property type="entry name" value="Chelatase"/>
    <property type="match status" value="1"/>
</dbReference>
<dbReference type="EMBL" id="JAAXOX010000003">
    <property type="protein sequence ID" value="NKY22474.1"/>
    <property type="molecule type" value="Genomic_DNA"/>
</dbReference>
<dbReference type="Gene3D" id="3.40.50.1400">
    <property type="match status" value="2"/>
</dbReference>
<dbReference type="GO" id="GO:0006783">
    <property type="term" value="P:heme biosynthetic process"/>
    <property type="evidence" value="ECO:0007669"/>
    <property type="project" value="UniProtKB-UniRule"/>
</dbReference>
<dbReference type="EC" id="4.99.1.9" evidence="7"/>
<dbReference type="GO" id="GO:0004325">
    <property type="term" value="F:ferrochelatase activity"/>
    <property type="evidence" value="ECO:0007669"/>
    <property type="project" value="UniProtKB-UniRule"/>
</dbReference>
<dbReference type="HAMAP" id="MF_00323">
    <property type="entry name" value="Ferrochelatase"/>
    <property type="match status" value="1"/>
</dbReference>
<feature type="binding site" evidence="7">
    <location>
        <position position="305"/>
    </location>
    <ligand>
        <name>Fe(2+)</name>
        <dbReference type="ChEBI" id="CHEBI:29033"/>
    </ligand>
</feature>
<evidence type="ECO:0000256" key="4">
    <source>
        <dbReference type="ARBA" id="ARBA00023239"/>
    </source>
</evidence>
<comment type="caution">
    <text evidence="10">The sequence shown here is derived from an EMBL/GenBank/DDBJ whole genome shotgun (WGS) entry which is preliminary data.</text>
</comment>
<feature type="binding site" evidence="7">
    <location>
        <position position="215"/>
    </location>
    <ligand>
        <name>Fe(2+)</name>
        <dbReference type="ChEBI" id="CHEBI:29033"/>
    </ligand>
</feature>
<organism evidence="10 11">
    <name type="scientific">Cellulomonas denverensis</name>
    <dbReference type="NCBI Taxonomy" id="264297"/>
    <lineage>
        <taxon>Bacteria</taxon>
        <taxon>Bacillati</taxon>
        <taxon>Actinomycetota</taxon>
        <taxon>Actinomycetes</taxon>
        <taxon>Micrococcales</taxon>
        <taxon>Cellulomonadaceae</taxon>
        <taxon>Cellulomonas</taxon>
    </lineage>
</organism>
<dbReference type="CDD" id="cd03411">
    <property type="entry name" value="Ferrochelatase_N"/>
    <property type="match status" value="1"/>
</dbReference>
<dbReference type="AlphaFoldDB" id="A0A7X6KV02"/>
<dbReference type="Proteomes" id="UP000581206">
    <property type="component" value="Unassembled WGS sequence"/>
</dbReference>
<dbReference type="UniPathway" id="UPA00252"/>
<comment type="caution">
    <text evidence="7">Lacks conserved residue(s) required for the propagation of feature annotation.</text>
</comment>
<gene>
    <name evidence="7" type="primary">cpfC</name>
    <name evidence="10" type="ORF">HGA03_07310</name>
</gene>
<feature type="region of interest" description="Disordered" evidence="9">
    <location>
        <begin position="393"/>
        <end position="412"/>
    </location>
</feature>
<keyword evidence="5 7" id="KW-0627">Porphyrin biosynthesis</keyword>
<keyword evidence="2 7" id="KW-0408">Iron</keyword>
<evidence type="ECO:0000256" key="2">
    <source>
        <dbReference type="ARBA" id="ARBA00023004"/>
    </source>
</evidence>
<dbReference type="PANTHER" id="PTHR11108">
    <property type="entry name" value="FERROCHELATASE"/>
    <property type="match status" value="1"/>
</dbReference>
<keyword evidence="4 7" id="KW-0456">Lyase</keyword>
<accession>A0A7X6KV02</accession>
<keyword evidence="7" id="KW-0963">Cytoplasm</keyword>
<comment type="pathway">
    <text evidence="1 7">Porphyrin-containing compound metabolism; protoheme biosynthesis.</text>
</comment>
<name>A0A7X6KV02_9CELL</name>
<keyword evidence="7" id="KW-0479">Metal-binding</keyword>
<protein>
    <recommendedName>
        <fullName evidence="7">Coproporphyrin III ferrochelatase</fullName>
        <ecNumber evidence="7">4.99.1.9</ecNumber>
    </recommendedName>
</protein>
<dbReference type="GO" id="GO:0005737">
    <property type="term" value="C:cytoplasm"/>
    <property type="evidence" value="ECO:0007669"/>
    <property type="project" value="UniProtKB-SubCell"/>
</dbReference>
<keyword evidence="11" id="KW-1185">Reference proteome</keyword>
<dbReference type="InterPro" id="IPR033644">
    <property type="entry name" value="Ferrochelatase_C"/>
</dbReference>
<dbReference type="InterPro" id="IPR033659">
    <property type="entry name" value="Ferrochelatase_N"/>
</dbReference>
<evidence type="ECO:0000313" key="10">
    <source>
        <dbReference type="EMBL" id="NKY22474.1"/>
    </source>
</evidence>
<dbReference type="InterPro" id="IPR001015">
    <property type="entry name" value="Ferrochelatase"/>
</dbReference>
<proteinExistence type="inferred from homology"/>
<comment type="function">
    <text evidence="7">Involved in coproporphyrin-dependent heme b biosynthesis. Catalyzes the insertion of ferrous iron into coproporphyrin III to form Fe-coproporphyrin III.</text>
</comment>
<evidence type="ECO:0000313" key="11">
    <source>
        <dbReference type="Proteomes" id="UP000581206"/>
    </source>
</evidence>
<feature type="binding site" evidence="7">
    <location>
        <position position="136"/>
    </location>
    <ligand>
        <name>Fe-coproporphyrin III</name>
        <dbReference type="ChEBI" id="CHEBI:68438"/>
    </ligand>
</feature>
<evidence type="ECO:0000256" key="5">
    <source>
        <dbReference type="ARBA" id="ARBA00023244"/>
    </source>
</evidence>
<evidence type="ECO:0000256" key="3">
    <source>
        <dbReference type="ARBA" id="ARBA00023133"/>
    </source>
</evidence>
<evidence type="ECO:0000256" key="6">
    <source>
        <dbReference type="ARBA" id="ARBA00024536"/>
    </source>
</evidence>
<evidence type="ECO:0000256" key="1">
    <source>
        <dbReference type="ARBA" id="ARBA00004744"/>
    </source>
</evidence>
<evidence type="ECO:0000256" key="8">
    <source>
        <dbReference type="RuleBase" id="RU004185"/>
    </source>
</evidence>